<protein>
    <submittedName>
        <fullName evidence="1">Transcriptional regulator</fullName>
    </submittedName>
</protein>
<dbReference type="EMBL" id="PNGG01000001">
    <property type="protein sequence ID" value="PMC20501.1"/>
    <property type="molecule type" value="Genomic_DNA"/>
</dbReference>
<dbReference type="Pfam" id="PF06116">
    <property type="entry name" value="RinB"/>
    <property type="match status" value="1"/>
</dbReference>
<sequence>MFKHILKDLFLIAMYELGKYLTSLLIAILESEDDIEAPKDFALETDQYDLNRIKAEVSD</sequence>
<evidence type="ECO:0000313" key="1">
    <source>
        <dbReference type="EMBL" id="PMC20501.1"/>
    </source>
</evidence>
<dbReference type="Proteomes" id="UP000235748">
    <property type="component" value="Unassembled WGS sequence"/>
</dbReference>
<dbReference type="RefSeq" id="WP_102696029.1">
    <property type="nucleotide sequence ID" value="NZ_JASOPP010000010.1"/>
</dbReference>
<reference evidence="1 2" key="1">
    <citation type="submission" date="2017-09" db="EMBL/GenBank/DDBJ databases">
        <title>Bacterial strain isolated from the female urinary microbiota.</title>
        <authorList>
            <person name="Thomas-White K."/>
            <person name="Kumar N."/>
            <person name="Forster S."/>
            <person name="Putonti C."/>
            <person name="Lawley T."/>
            <person name="Wolfe A.J."/>
        </authorList>
    </citation>
    <scope>NUCLEOTIDE SEQUENCE [LARGE SCALE GENOMIC DNA]</scope>
    <source>
        <strain evidence="1 2">UMB0834</strain>
    </source>
</reference>
<dbReference type="GO" id="GO:0006355">
    <property type="term" value="P:regulation of DNA-templated transcription"/>
    <property type="evidence" value="ECO:0007669"/>
    <property type="project" value="InterPro"/>
</dbReference>
<dbReference type="InterPro" id="IPR009300">
    <property type="entry name" value="Transcription_activator_RinB"/>
</dbReference>
<proteinExistence type="predicted"/>
<gene>
    <name evidence="1" type="ORF">CJ235_02180</name>
</gene>
<dbReference type="NCBIfam" id="NF047427">
    <property type="entry name" value="phage_activ_RinB"/>
    <property type="match status" value="1"/>
</dbReference>
<dbReference type="AlphaFoldDB" id="A0A2N6QLI8"/>
<name>A0A2N6QLI8_9STAP</name>
<comment type="caution">
    <text evidence="1">The sequence shown here is derived from an EMBL/GenBank/DDBJ whole genome shotgun (WGS) entry which is preliminary data.</text>
</comment>
<evidence type="ECO:0000313" key="2">
    <source>
        <dbReference type="Proteomes" id="UP000235748"/>
    </source>
</evidence>
<accession>A0A2N6QLI8</accession>
<organism evidence="1 2">
    <name type="scientific">Staphylococcus pettenkoferi</name>
    <dbReference type="NCBI Taxonomy" id="170573"/>
    <lineage>
        <taxon>Bacteria</taxon>
        <taxon>Bacillati</taxon>
        <taxon>Bacillota</taxon>
        <taxon>Bacilli</taxon>
        <taxon>Bacillales</taxon>
        <taxon>Staphylococcaceae</taxon>
        <taxon>Staphylococcus</taxon>
    </lineage>
</organism>